<gene>
    <name evidence="1" type="ORF">N5I87_14585</name>
</gene>
<organism evidence="1 2">
    <name type="scientific">Ralstonia mojiangensis</name>
    <dbReference type="NCBI Taxonomy" id="2953895"/>
    <lineage>
        <taxon>Bacteria</taxon>
        <taxon>Pseudomonadati</taxon>
        <taxon>Pseudomonadota</taxon>
        <taxon>Betaproteobacteria</taxon>
        <taxon>Burkholderiales</taxon>
        <taxon>Burkholderiaceae</taxon>
        <taxon>Ralstonia</taxon>
    </lineage>
</organism>
<reference evidence="1" key="1">
    <citation type="journal article" date="2023" name="Front. Microbiol.">
        <title>Ralstonia chuxiongensis sp. nov., Ralstonia mojiangensis sp. nov., and Ralstonia soli sp. nov., isolated from tobacco fields, are three novel species in the family Burkholderiaceae.</title>
        <authorList>
            <person name="Lu C.H."/>
            <person name="Zhang Y.Y."/>
            <person name="Jiang N."/>
            <person name="Chen W."/>
            <person name="Shao X."/>
            <person name="Zhao Z.M."/>
            <person name="Lu W.L."/>
            <person name="Hu X."/>
            <person name="Xi Y.X."/>
            <person name="Zou S.Y."/>
            <person name="Wei Q.J."/>
            <person name="Lin Z.L."/>
            <person name="Gong L."/>
            <person name="Gai X.T."/>
            <person name="Zhang L.Q."/>
            <person name="Li J.Y."/>
            <person name="Jin Y."/>
            <person name="Xia Z.Y."/>
        </authorList>
    </citation>
    <scope>NUCLEOTIDE SEQUENCE</scope>
    <source>
        <strain evidence="1">22TCCZM01-4</strain>
    </source>
</reference>
<dbReference type="RefSeq" id="WP_260799981.1">
    <property type="nucleotide sequence ID" value="NZ_JAOCQJ010000004.1"/>
</dbReference>
<dbReference type="Proteomes" id="UP001164374">
    <property type="component" value="Unassembled WGS sequence"/>
</dbReference>
<comment type="caution">
    <text evidence="1">The sequence shown here is derived from an EMBL/GenBank/DDBJ whole genome shotgun (WGS) entry which is preliminary data.</text>
</comment>
<sequence length="128" mass="14770">PSIKRPHLSAVCLLKNFAINFVHRVAALSAAEKRDYAELFRRRQQLVEEFLSSTRRQLLLNSQPIANHPIDRKPAPHLLLYRQTPSPQPAFRRCVLQRGANTNVRMRGWQAFCEVLAKKLVEHPPTAR</sequence>
<accession>A0AAE3I4W7</accession>
<feature type="non-terminal residue" evidence="1">
    <location>
        <position position="1"/>
    </location>
</feature>
<evidence type="ECO:0000313" key="1">
    <source>
        <dbReference type="EMBL" id="MCT7317232.1"/>
    </source>
</evidence>
<reference evidence="1" key="2">
    <citation type="submission" date="2023-02" db="EMBL/GenBank/DDBJ databases">
        <authorList>
            <person name="Lu C.-H."/>
        </authorList>
    </citation>
    <scope>NUCLEOTIDE SEQUENCE</scope>
    <source>
        <strain evidence="1">22TCCZM01-4</strain>
    </source>
</reference>
<protein>
    <submittedName>
        <fullName evidence="1">Uncharacterized protein</fullName>
    </submittedName>
</protein>
<evidence type="ECO:0000313" key="2">
    <source>
        <dbReference type="Proteomes" id="UP001164374"/>
    </source>
</evidence>
<proteinExistence type="predicted"/>
<dbReference type="EMBL" id="JAOCQJ010000004">
    <property type="protein sequence ID" value="MCT7317232.1"/>
    <property type="molecule type" value="Genomic_DNA"/>
</dbReference>
<name>A0AAE3I4W7_9RALS</name>
<dbReference type="AlphaFoldDB" id="A0AAE3I4W7"/>